<comment type="pathway">
    <text evidence="2">Purine metabolism; 7-cyano-7-deazaguanine biosynthesis.</text>
</comment>
<dbReference type="FunFam" id="3.30.479.10:FF:000003">
    <property type="entry name" value="6-pyruvoyl tetrahydrobiopterin synthase"/>
    <property type="match status" value="1"/>
</dbReference>
<evidence type="ECO:0000256" key="5">
    <source>
        <dbReference type="ARBA" id="ARBA00018141"/>
    </source>
</evidence>
<evidence type="ECO:0000313" key="11">
    <source>
        <dbReference type="EMBL" id="QJR36003.1"/>
    </source>
</evidence>
<dbReference type="PANTHER" id="PTHR12589">
    <property type="entry name" value="PYRUVOYL TETRAHYDROBIOPTERIN SYNTHASE"/>
    <property type="match status" value="1"/>
</dbReference>
<comment type="cofactor">
    <cofactor evidence="1">
        <name>Zn(2+)</name>
        <dbReference type="ChEBI" id="CHEBI:29105"/>
    </cofactor>
</comment>
<name>A0A6M4IMT5_9BACT</name>
<keyword evidence="12" id="KW-1185">Reference proteome</keyword>
<evidence type="ECO:0000256" key="10">
    <source>
        <dbReference type="ARBA" id="ARBA00048807"/>
    </source>
</evidence>
<reference evidence="11 12" key="1">
    <citation type="submission" date="2020-05" db="EMBL/GenBank/DDBJ databases">
        <title>Complete genome sequence of Gemmatimonas greenlandica TET16.</title>
        <authorList>
            <person name="Zeng Y."/>
        </authorList>
    </citation>
    <scope>NUCLEOTIDE SEQUENCE [LARGE SCALE GENOMIC DNA]</scope>
    <source>
        <strain evidence="11 12">TET16</strain>
    </source>
</reference>
<dbReference type="InterPro" id="IPR038418">
    <property type="entry name" value="6-PTP_synth/QueD_sf"/>
</dbReference>
<evidence type="ECO:0000256" key="3">
    <source>
        <dbReference type="ARBA" id="ARBA00008900"/>
    </source>
</evidence>
<dbReference type="InterPro" id="IPR007115">
    <property type="entry name" value="6-PTP_synth/QueD"/>
</dbReference>
<organism evidence="11 12">
    <name type="scientific">Gemmatimonas groenlandica</name>
    <dbReference type="NCBI Taxonomy" id="2732249"/>
    <lineage>
        <taxon>Bacteria</taxon>
        <taxon>Pseudomonadati</taxon>
        <taxon>Gemmatimonadota</taxon>
        <taxon>Gemmatimonadia</taxon>
        <taxon>Gemmatimonadales</taxon>
        <taxon>Gemmatimonadaceae</taxon>
        <taxon>Gemmatimonas</taxon>
    </lineage>
</organism>
<accession>A0A6M4IMT5</accession>
<dbReference type="Proteomes" id="UP000500938">
    <property type="component" value="Chromosome"/>
</dbReference>
<evidence type="ECO:0000256" key="2">
    <source>
        <dbReference type="ARBA" id="ARBA00005061"/>
    </source>
</evidence>
<dbReference type="SUPFAM" id="SSF55620">
    <property type="entry name" value="Tetrahydrobiopterin biosynthesis enzymes-like"/>
    <property type="match status" value="1"/>
</dbReference>
<dbReference type="KEGG" id="ggr:HKW67_11040"/>
<evidence type="ECO:0000256" key="1">
    <source>
        <dbReference type="ARBA" id="ARBA00001947"/>
    </source>
</evidence>
<evidence type="ECO:0000256" key="8">
    <source>
        <dbReference type="ARBA" id="ARBA00023239"/>
    </source>
</evidence>
<comment type="catalytic activity">
    <reaction evidence="10">
        <text>7,8-dihydroneopterin 3'-triphosphate + H2O = 6-carboxy-5,6,7,8-tetrahydropterin + triphosphate + acetaldehyde + 2 H(+)</text>
        <dbReference type="Rhea" id="RHEA:27966"/>
        <dbReference type="ChEBI" id="CHEBI:15343"/>
        <dbReference type="ChEBI" id="CHEBI:15377"/>
        <dbReference type="ChEBI" id="CHEBI:15378"/>
        <dbReference type="ChEBI" id="CHEBI:18036"/>
        <dbReference type="ChEBI" id="CHEBI:58462"/>
        <dbReference type="ChEBI" id="CHEBI:61032"/>
        <dbReference type="EC" id="4.1.2.50"/>
    </reaction>
</comment>
<dbReference type="PANTHER" id="PTHR12589:SF7">
    <property type="entry name" value="6-PYRUVOYL TETRAHYDROBIOPTERIN SYNTHASE"/>
    <property type="match status" value="1"/>
</dbReference>
<evidence type="ECO:0000256" key="6">
    <source>
        <dbReference type="ARBA" id="ARBA00022723"/>
    </source>
</evidence>
<evidence type="ECO:0000256" key="4">
    <source>
        <dbReference type="ARBA" id="ARBA00012982"/>
    </source>
</evidence>
<evidence type="ECO:0000313" key="12">
    <source>
        <dbReference type="Proteomes" id="UP000500938"/>
    </source>
</evidence>
<protein>
    <recommendedName>
        <fullName evidence="5">6-carboxy-5,6,7,8-tetrahydropterin synthase</fullName>
        <ecNumber evidence="4">4.1.2.50</ecNumber>
    </recommendedName>
    <alternativeName>
        <fullName evidence="9">Queuosine biosynthesis protein QueD</fullName>
    </alternativeName>
</protein>
<dbReference type="Gene3D" id="3.30.479.10">
    <property type="entry name" value="6-pyruvoyl tetrahydropterin synthase/QueD"/>
    <property type="match status" value="1"/>
</dbReference>
<sequence>MPIVTATRLLRFNAAHRVHNPALSDEENTRLFGKCNNPNWHGHNYTLEVSVKGPIDERTGYVIDLGMLRDTVERHVVNVTDHRNFNIDVPYMQGVNPTTENVVVGMWRVLEPVVAPGKLVRLRLWETENNYVDYEGE</sequence>
<keyword evidence="7" id="KW-0862">Zinc</keyword>
<keyword evidence="6" id="KW-0479">Metal-binding</keyword>
<dbReference type="RefSeq" id="WP_171225434.1">
    <property type="nucleotide sequence ID" value="NZ_CP053085.1"/>
</dbReference>
<evidence type="ECO:0000256" key="7">
    <source>
        <dbReference type="ARBA" id="ARBA00022833"/>
    </source>
</evidence>
<dbReference type="GO" id="GO:0070497">
    <property type="term" value="F:6-carboxytetrahydropterin synthase activity"/>
    <property type="evidence" value="ECO:0007669"/>
    <property type="project" value="UniProtKB-EC"/>
</dbReference>
<dbReference type="UniPathway" id="UPA00391"/>
<dbReference type="AlphaFoldDB" id="A0A6M4IMT5"/>
<dbReference type="EC" id="4.1.2.50" evidence="4"/>
<dbReference type="Pfam" id="PF01242">
    <property type="entry name" value="PTPS"/>
    <property type="match status" value="1"/>
</dbReference>
<evidence type="ECO:0000256" key="9">
    <source>
        <dbReference type="ARBA" id="ARBA00031449"/>
    </source>
</evidence>
<proteinExistence type="inferred from homology"/>
<dbReference type="GO" id="GO:0046872">
    <property type="term" value="F:metal ion binding"/>
    <property type="evidence" value="ECO:0007669"/>
    <property type="project" value="UniProtKB-KW"/>
</dbReference>
<comment type="similarity">
    <text evidence="3">Belongs to the PTPS family. QueD subfamily.</text>
</comment>
<gene>
    <name evidence="11" type="ORF">HKW67_11040</name>
</gene>
<keyword evidence="8" id="KW-0456">Lyase</keyword>
<dbReference type="EMBL" id="CP053085">
    <property type="protein sequence ID" value="QJR36003.1"/>
    <property type="molecule type" value="Genomic_DNA"/>
</dbReference>